<dbReference type="InterPro" id="IPR017938">
    <property type="entry name" value="Riboflavin_synthase-like_b-brl"/>
</dbReference>
<evidence type="ECO:0000256" key="5">
    <source>
        <dbReference type="ARBA" id="ARBA00013950"/>
    </source>
</evidence>
<comment type="caution">
    <text evidence="10">The sequence shown here is derived from an EMBL/GenBank/DDBJ whole genome shotgun (WGS) entry which is preliminary data.</text>
</comment>
<feature type="repeat" description="Lumazine-binding" evidence="8">
    <location>
        <begin position="1"/>
        <end position="96"/>
    </location>
</feature>
<organism evidence="10 11">
    <name type="scientific">Thorsellia kenyensis</name>
    <dbReference type="NCBI Taxonomy" id="1549888"/>
    <lineage>
        <taxon>Bacteria</taxon>
        <taxon>Pseudomonadati</taxon>
        <taxon>Pseudomonadota</taxon>
        <taxon>Gammaproteobacteria</taxon>
        <taxon>Enterobacterales</taxon>
        <taxon>Thorselliaceae</taxon>
        <taxon>Thorsellia</taxon>
    </lineage>
</organism>
<protein>
    <recommendedName>
        <fullName evidence="5">Riboflavin synthase</fullName>
        <ecNumber evidence="4">2.5.1.9</ecNumber>
    </recommendedName>
</protein>
<dbReference type="EC" id="2.5.1.9" evidence="4"/>
<evidence type="ECO:0000256" key="6">
    <source>
        <dbReference type="ARBA" id="ARBA00022619"/>
    </source>
</evidence>
<reference evidence="10 11" key="1">
    <citation type="submission" date="2024-09" db="EMBL/GenBank/DDBJ databases">
        <authorList>
            <person name="Sun Q."/>
            <person name="Mori K."/>
        </authorList>
    </citation>
    <scope>NUCLEOTIDE SEQUENCE [LARGE SCALE GENOMIC DNA]</scope>
    <source>
        <strain evidence="10 11">CCM 8545</strain>
    </source>
</reference>
<dbReference type="InterPro" id="IPR001783">
    <property type="entry name" value="Lumazine-bd"/>
</dbReference>
<comment type="pathway">
    <text evidence="3">Cofactor biosynthesis; riboflavin biosynthesis; riboflavin from 2-hydroxy-3-oxobutyl phosphate and 5-amino-6-(D-ribitylamino)uracil: step 2/2.</text>
</comment>
<dbReference type="Gene3D" id="2.40.30.20">
    <property type="match status" value="2"/>
</dbReference>
<evidence type="ECO:0000313" key="10">
    <source>
        <dbReference type="EMBL" id="MFC0179900.1"/>
    </source>
</evidence>
<evidence type="ECO:0000256" key="8">
    <source>
        <dbReference type="PROSITE-ProRule" id="PRU00524"/>
    </source>
</evidence>
<comment type="function">
    <text evidence="2">Catalyzes the dismutation of two molecules of 6,7-dimethyl-8-ribityllumazine, resulting in the formation of riboflavin and 5-amino-6-(D-ribitylamino)uracil.</text>
</comment>
<dbReference type="InterPro" id="IPR023366">
    <property type="entry name" value="ATP_synth_asu-like_sf"/>
</dbReference>
<evidence type="ECO:0000256" key="3">
    <source>
        <dbReference type="ARBA" id="ARBA00004887"/>
    </source>
</evidence>
<evidence type="ECO:0000256" key="7">
    <source>
        <dbReference type="ARBA" id="ARBA00022737"/>
    </source>
</evidence>
<accession>A0ABV6CAA2</accession>
<evidence type="ECO:0000256" key="4">
    <source>
        <dbReference type="ARBA" id="ARBA00012827"/>
    </source>
</evidence>
<keyword evidence="7" id="KW-0677">Repeat</keyword>
<comment type="catalytic activity">
    <reaction evidence="1">
        <text>2 6,7-dimethyl-8-(1-D-ribityl)lumazine + H(+) = 5-amino-6-(D-ribitylamino)uracil + riboflavin</text>
        <dbReference type="Rhea" id="RHEA:20772"/>
        <dbReference type="ChEBI" id="CHEBI:15378"/>
        <dbReference type="ChEBI" id="CHEBI:15934"/>
        <dbReference type="ChEBI" id="CHEBI:57986"/>
        <dbReference type="ChEBI" id="CHEBI:58201"/>
        <dbReference type="EC" id="2.5.1.9"/>
    </reaction>
</comment>
<feature type="domain" description="Lumazine-binding" evidence="9">
    <location>
        <begin position="1"/>
        <end position="96"/>
    </location>
</feature>
<name>A0ABV6CAA2_9GAMM</name>
<dbReference type="PANTHER" id="PTHR21098:SF0">
    <property type="entry name" value="RIBOFLAVIN SYNTHASE"/>
    <property type="match status" value="1"/>
</dbReference>
<dbReference type="RefSeq" id="WP_385877009.1">
    <property type="nucleotide sequence ID" value="NZ_JBHLXE010000084.1"/>
</dbReference>
<dbReference type="PIRSF" id="PIRSF000498">
    <property type="entry name" value="Riboflavin_syn_A"/>
    <property type="match status" value="1"/>
</dbReference>
<dbReference type="PROSITE" id="PS51177">
    <property type="entry name" value="LUMAZINE_BIND"/>
    <property type="match status" value="2"/>
</dbReference>
<dbReference type="InterPro" id="IPR026017">
    <property type="entry name" value="Lumazine-bd_dom"/>
</dbReference>
<dbReference type="SUPFAM" id="SSF63380">
    <property type="entry name" value="Riboflavin synthase domain-like"/>
    <property type="match status" value="2"/>
</dbReference>
<feature type="repeat" description="Lumazine-binding" evidence="8">
    <location>
        <begin position="97"/>
        <end position="194"/>
    </location>
</feature>
<dbReference type="EMBL" id="JBHLXE010000084">
    <property type="protein sequence ID" value="MFC0179900.1"/>
    <property type="molecule type" value="Genomic_DNA"/>
</dbReference>
<evidence type="ECO:0000313" key="11">
    <source>
        <dbReference type="Proteomes" id="UP001589758"/>
    </source>
</evidence>
<sequence length="215" mass="23692">MFSGKNQILAKVLEISDSYLGNSIILDVTNVDLSFLTLGSILNINGSALPVTALSDDSLTVELLKENLRTNLSHLKVNDLVGIEKPLKHGDEISPLILKGQIACQAIIKKIYTSETNHQIWLKLDREEFSKYLFAKIAIGVDGYSVGISELKQNQFCIHIPKHLMSVCLVANKKLHQMVNVEFNETIIATVETVYQVIAMTPANNTANGSIAETQ</sequence>
<proteinExistence type="predicted"/>
<dbReference type="PANTHER" id="PTHR21098">
    <property type="entry name" value="RIBOFLAVIN SYNTHASE ALPHA CHAIN"/>
    <property type="match status" value="1"/>
</dbReference>
<dbReference type="Proteomes" id="UP001589758">
    <property type="component" value="Unassembled WGS sequence"/>
</dbReference>
<evidence type="ECO:0000256" key="1">
    <source>
        <dbReference type="ARBA" id="ARBA00000968"/>
    </source>
</evidence>
<keyword evidence="11" id="KW-1185">Reference proteome</keyword>
<evidence type="ECO:0000259" key="9">
    <source>
        <dbReference type="PROSITE" id="PS51177"/>
    </source>
</evidence>
<gene>
    <name evidence="10" type="ORF">ACFFIT_07340</name>
</gene>
<evidence type="ECO:0000256" key="2">
    <source>
        <dbReference type="ARBA" id="ARBA00002803"/>
    </source>
</evidence>
<feature type="domain" description="Lumazine-binding" evidence="9">
    <location>
        <begin position="97"/>
        <end position="194"/>
    </location>
</feature>
<keyword evidence="6" id="KW-0686">Riboflavin biosynthesis</keyword>